<organism evidence="3 4">
    <name type="scientific">Botryosphaeria dothidea</name>
    <dbReference type="NCBI Taxonomy" id="55169"/>
    <lineage>
        <taxon>Eukaryota</taxon>
        <taxon>Fungi</taxon>
        <taxon>Dikarya</taxon>
        <taxon>Ascomycota</taxon>
        <taxon>Pezizomycotina</taxon>
        <taxon>Dothideomycetes</taxon>
        <taxon>Dothideomycetes incertae sedis</taxon>
        <taxon>Botryosphaeriales</taxon>
        <taxon>Botryosphaeriaceae</taxon>
        <taxon>Botryosphaeria</taxon>
    </lineage>
</organism>
<dbReference type="GO" id="GO:0003777">
    <property type="term" value="F:microtubule motor activity"/>
    <property type="evidence" value="ECO:0007669"/>
    <property type="project" value="InterPro"/>
</dbReference>
<evidence type="ECO:0000313" key="4">
    <source>
        <dbReference type="Proteomes" id="UP000572817"/>
    </source>
</evidence>
<dbReference type="InterPro" id="IPR001752">
    <property type="entry name" value="Kinesin_motor_dom"/>
</dbReference>
<dbReference type="Gene3D" id="3.40.850.10">
    <property type="entry name" value="Kinesin motor domain"/>
    <property type="match status" value="1"/>
</dbReference>
<proteinExistence type="predicted"/>
<protein>
    <recommendedName>
        <fullName evidence="2">Kinesin motor domain-containing protein</fullName>
    </recommendedName>
</protein>
<gene>
    <name evidence="3" type="ORF">GTA08_BOTSDO12704</name>
</gene>
<name>A0A8H4N5G4_9PEZI</name>
<sequence length="726" mass="80369">MDHYLAFVSPSVLSPIHVHVQTSSLRDIAQSLEKYCQGTTAKGRPCGNPIRDSKWMDGERYCPHHERQGLQTAREEENDWESDGVEMRPSRSADDCHEHQQHDQHHYYHSDTRGEEKRKKEQRRQSGQNSATSTTTNGNDNSGNNMPQSDRTWSHSGEQAPKTTPTVISAPPPEGGVGGFHHGLSSTPWTGTIPQWHHYPDKNVPGAWEASLSVSLPLPVPLGYNTWEQDTALYANLPPPSPSASLPPQWLPAYRSPTPPHQRTAATTAPLQRQDDVDADDDDVNEGHDFVCFSQDIVIEQVVEEEKGEEEEHGTQAEAVEAAAYANLSLELSCNLEAQPAAGASTIAPHIPRPRRPHCSARTRAGLFCARDSLPNRDLCWEHQQQMSGGDKSEENNEGRDEDKNRDGAAGRSVPAWTNPPRLLSQEPVMPSVSENLPNDPKSAPSTPVYSDGQSHGEAASKKEREINADQSRIELPNKKLKRAQSAIRDTEVKPKESSAQRQMRYRTLRQEMEKKEGDQIVEDQNKHRALALAEGPLDANLLNTTQKLWSLAFIRPSRHEKKETHDPISVHPNARIGLHAPGQDRSKDREFQFSDVSDRRWGVKPMPWLPVALSEALKRGSLCVVCDGQSGSGKTHTMFNGSSTDQGIIPTVAEWLFDRGTFTPADGRITIALSAIEVKALGKIDHGRAVASNVGKAESQAGHTSFLWKEVNSGKEFQGFANDVM</sequence>
<feature type="compositionally biased region" description="Polar residues" evidence="1">
    <location>
        <begin position="444"/>
        <end position="454"/>
    </location>
</feature>
<dbReference type="InterPro" id="IPR036961">
    <property type="entry name" value="Kinesin_motor_dom_sf"/>
</dbReference>
<evidence type="ECO:0000256" key="1">
    <source>
        <dbReference type="SAM" id="MobiDB-lite"/>
    </source>
</evidence>
<feature type="domain" description="Kinesin motor" evidence="2">
    <location>
        <begin position="573"/>
        <end position="679"/>
    </location>
</feature>
<feature type="region of interest" description="Disordered" evidence="1">
    <location>
        <begin position="66"/>
        <end position="188"/>
    </location>
</feature>
<dbReference type="SUPFAM" id="SSF52540">
    <property type="entry name" value="P-loop containing nucleoside triphosphate hydrolases"/>
    <property type="match status" value="1"/>
</dbReference>
<dbReference type="Pfam" id="PF00225">
    <property type="entry name" value="Kinesin"/>
    <property type="match status" value="1"/>
</dbReference>
<feature type="compositionally biased region" description="Low complexity" evidence="1">
    <location>
        <begin position="125"/>
        <end position="145"/>
    </location>
</feature>
<dbReference type="GO" id="GO:0005524">
    <property type="term" value="F:ATP binding"/>
    <property type="evidence" value="ECO:0007669"/>
    <property type="project" value="InterPro"/>
</dbReference>
<feature type="compositionally biased region" description="Basic and acidic residues" evidence="1">
    <location>
        <begin position="459"/>
        <end position="478"/>
    </location>
</feature>
<comment type="caution">
    <text evidence="3">The sequence shown here is derived from an EMBL/GenBank/DDBJ whole genome shotgun (WGS) entry which is preliminary data.</text>
</comment>
<feature type="region of interest" description="Disordered" evidence="1">
    <location>
        <begin position="235"/>
        <end position="282"/>
    </location>
</feature>
<feature type="compositionally biased region" description="Basic and acidic residues" evidence="1">
    <location>
        <begin position="85"/>
        <end position="119"/>
    </location>
</feature>
<evidence type="ECO:0000259" key="2">
    <source>
        <dbReference type="Pfam" id="PF00225"/>
    </source>
</evidence>
<reference evidence="3" key="1">
    <citation type="submission" date="2020-04" db="EMBL/GenBank/DDBJ databases">
        <title>Genome Assembly and Annotation of Botryosphaeria dothidea sdau 11-99, a Latent Pathogen of Apple Fruit Ring Rot in China.</title>
        <authorList>
            <person name="Yu C."/>
            <person name="Diao Y."/>
            <person name="Lu Q."/>
            <person name="Zhao J."/>
            <person name="Cui S."/>
            <person name="Peng C."/>
            <person name="He B."/>
            <person name="Liu H."/>
        </authorList>
    </citation>
    <scope>NUCLEOTIDE SEQUENCE [LARGE SCALE GENOMIC DNA]</scope>
    <source>
        <strain evidence="3">Sdau11-99</strain>
    </source>
</reference>
<dbReference type="AlphaFoldDB" id="A0A8H4N5G4"/>
<keyword evidence="4" id="KW-1185">Reference proteome</keyword>
<dbReference type="GO" id="GO:0008017">
    <property type="term" value="F:microtubule binding"/>
    <property type="evidence" value="ECO:0007669"/>
    <property type="project" value="InterPro"/>
</dbReference>
<evidence type="ECO:0000313" key="3">
    <source>
        <dbReference type="EMBL" id="KAF4311889.1"/>
    </source>
</evidence>
<dbReference type="GO" id="GO:0007018">
    <property type="term" value="P:microtubule-based movement"/>
    <property type="evidence" value="ECO:0007669"/>
    <property type="project" value="InterPro"/>
</dbReference>
<dbReference type="EMBL" id="WWBZ02000008">
    <property type="protein sequence ID" value="KAF4311889.1"/>
    <property type="molecule type" value="Genomic_DNA"/>
</dbReference>
<dbReference type="InterPro" id="IPR027417">
    <property type="entry name" value="P-loop_NTPase"/>
</dbReference>
<feature type="compositionally biased region" description="Low complexity" evidence="1">
    <location>
        <begin position="243"/>
        <end position="253"/>
    </location>
</feature>
<feature type="compositionally biased region" description="Basic and acidic residues" evidence="1">
    <location>
        <begin position="489"/>
        <end position="499"/>
    </location>
</feature>
<dbReference type="Proteomes" id="UP000572817">
    <property type="component" value="Unassembled WGS sequence"/>
</dbReference>
<feature type="compositionally biased region" description="Basic and acidic residues" evidence="1">
    <location>
        <begin position="391"/>
        <end position="409"/>
    </location>
</feature>
<feature type="region of interest" description="Disordered" evidence="1">
    <location>
        <begin position="384"/>
        <end position="503"/>
    </location>
</feature>
<accession>A0A8H4N5G4</accession>
<feature type="region of interest" description="Disordered" evidence="1">
    <location>
        <begin position="561"/>
        <end position="590"/>
    </location>
</feature>
<feature type="compositionally biased region" description="Polar residues" evidence="1">
    <location>
        <begin position="146"/>
        <end position="167"/>
    </location>
</feature>